<dbReference type="AlphaFoldDB" id="A0A0F9M8R5"/>
<evidence type="ECO:0000313" key="2">
    <source>
        <dbReference type="EMBL" id="KKM65552.1"/>
    </source>
</evidence>
<dbReference type="EMBL" id="LAZR01010706">
    <property type="protein sequence ID" value="KKM65552.1"/>
    <property type="molecule type" value="Genomic_DNA"/>
</dbReference>
<gene>
    <name evidence="2" type="ORF">LCGC14_1490100</name>
</gene>
<accession>A0A0F9M8R5</accession>
<sequence>MGKAYLQPYEKGLIELFDSIRGEIPPHLNRVDKAREVYEKDEEMKNKEIDKATAEKIMRWYPDDEANYYSWGDDFDVRWMGEWKPSTNIANAIEALEKMGWRAEIKYNPYDPDGKKYWIKFPLNSSLDWVGAETLEMAISTALLATLEIIKDKE</sequence>
<dbReference type="InterPro" id="IPR028985">
    <property type="entry name" value="Bacillus_phage_prot-like"/>
</dbReference>
<dbReference type="Pfam" id="PF18066">
    <property type="entry name" value="Phage_ABA_S"/>
    <property type="match status" value="1"/>
</dbReference>
<comment type="caution">
    <text evidence="2">The sequence shown here is derived from an EMBL/GenBank/DDBJ whole genome shotgun (WGS) entry which is preliminary data.</text>
</comment>
<organism evidence="2">
    <name type="scientific">marine sediment metagenome</name>
    <dbReference type="NCBI Taxonomy" id="412755"/>
    <lineage>
        <taxon>unclassified sequences</taxon>
        <taxon>metagenomes</taxon>
        <taxon>ecological metagenomes</taxon>
    </lineage>
</organism>
<dbReference type="InterPro" id="IPR041270">
    <property type="entry name" value="Phage_ABA_S"/>
</dbReference>
<name>A0A0F9M8R5_9ZZZZ</name>
<evidence type="ECO:0000259" key="1">
    <source>
        <dbReference type="Pfam" id="PF18066"/>
    </source>
</evidence>
<proteinExistence type="predicted"/>
<dbReference type="Gene3D" id="3.30.2120.10">
    <property type="entry name" value="Bacillus phage protein-like"/>
    <property type="match status" value="1"/>
</dbReference>
<protein>
    <recommendedName>
        <fullName evidence="1">Phage ABA sandwich domain-containing protein</fullName>
    </recommendedName>
</protein>
<reference evidence="2" key="1">
    <citation type="journal article" date="2015" name="Nature">
        <title>Complex archaea that bridge the gap between prokaryotes and eukaryotes.</title>
        <authorList>
            <person name="Spang A."/>
            <person name="Saw J.H."/>
            <person name="Jorgensen S.L."/>
            <person name="Zaremba-Niedzwiedzka K."/>
            <person name="Martijn J."/>
            <person name="Lind A.E."/>
            <person name="van Eijk R."/>
            <person name="Schleper C."/>
            <person name="Guy L."/>
            <person name="Ettema T.J."/>
        </authorList>
    </citation>
    <scope>NUCLEOTIDE SEQUENCE</scope>
</reference>
<feature type="domain" description="Phage ABA sandwich" evidence="1">
    <location>
        <begin position="54"/>
        <end position="142"/>
    </location>
</feature>